<dbReference type="EMBL" id="MPUH01000270">
    <property type="protein sequence ID" value="OMJ84404.1"/>
    <property type="molecule type" value="Genomic_DNA"/>
</dbReference>
<gene>
    <name evidence="3" type="ORF">SteCoe_14477</name>
</gene>
<evidence type="ECO:0000313" key="3">
    <source>
        <dbReference type="EMBL" id="OMJ84404.1"/>
    </source>
</evidence>
<comment type="caution">
    <text evidence="3">The sequence shown here is derived from an EMBL/GenBank/DDBJ whole genome shotgun (WGS) entry which is preliminary data.</text>
</comment>
<evidence type="ECO:0000313" key="4">
    <source>
        <dbReference type="Proteomes" id="UP000187209"/>
    </source>
</evidence>
<feature type="coiled-coil region" evidence="1">
    <location>
        <begin position="120"/>
        <end position="154"/>
    </location>
</feature>
<reference evidence="3 4" key="1">
    <citation type="submission" date="2016-11" db="EMBL/GenBank/DDBJ databases">
        <title>The macronuclear genome of Stentor coeruleus: a giant cell with tiny introns.</title>
        <authorList>
            <person name="Slabodnick M."/>
            <person name="Ruby J.G."/>
            <person name="Reiff S.B."/>
            <person name="Swart E.C."/>
            <person name="Gosai S."/>
            <person name="Prabakaran S."/>
            <person name="Witkowska E."/>
            <person name="Larue G.E."/>
            <person name="Fisher S."/>
            <person name="Freeman R.M."/>
            <person name="Gunawardena J."/>
            <person name="Chu W."/>
            <person name="Stover N.A."/>
            <person name="Gregory B.D."/>
            <person name="Nowacki M."/>
            <person name="Derisi J."/>
            <person name="Roy S.W."/>
            <person name="Marshall W.F."/>
            <person name="Sood P."/>
        </authorList>
    </citation>
    <scope>NUCLEOTIDE SEQUENCE [LARGE SCALE GENOMIC DNA]</scope>
    <source>
        <strain evidence="3">WM001</strain>
    </source>
</reference>
<evidence type="ECO:0000256" key="2">
    <source>
        <dbReference type="SAM" id="MobiDB-lite"/>
    </source>
</evidence>
<keyword evidence="1" id="KW-0175">Coiled coil</keyword>
<proteinExistence type="predicted"/>
<name>A0A1R2C5U8_9CILI</name>
<evidence type="ECO:0000256" key="1">
    <source>
        <dbReference type="SAM" id="Coils"/>
    </source>
</evidence>
<sequence length="208" mass="24523">MEIPPDMYEPSPKFMRNSPIKTIREPEIEESPVKSPTKIQKFDLNVVTNWNIETRKVPVSIFGRVQSHSTSRPKDQENPNSYVRKLFDEGEVFSARSFSRDVPGRSNFQPETEKFKDKEIEILNHKIRNLIREKFELKSQLESQNQMIKHLKQKDRKKTYVAALGSNNVENSLLEVTFKPNENFEDNIKKHKRFPREVFRLPKHKGIS</sequence>
<feature type="region of interest" description="Disordered" evidence="2">
    <location>
        <begin position="1"/>
        <end position="35"/>
    </location>
</feature>
<organism evidence="3 4">
    <name type="scientific">Stentor coeruleus</name>
    <dbReference type="NCBI Taxonomy" id="5963"/>
    <lineage>
        <taxon>Eukaryota</taxon>
        <taxon>Sar</taxon>
        <taxon>Alveolata</taxon>
        <taxon>Ciliophora</taxon>
        <taxon>Postciliodesmatophora</taxon>
        <taxon>Heterotrichea</taxon>
        <taxon>Heterotrichida</taxon>
        <taxon>Stentoridae</taxon>
        <taxon>Stentor</taxon>
    </lineage>
</organism>
<dbReference type="AlphaFoldDB" id="A0A1R2C5U8"/>
<accession>A0A1R2C5U8</accession>
<keyword evidence="4" id="KW-1185">Reference proteome</keyword>
<dbReference type="Proteomes" id="UP000187209">
    <property type="component" value="Unassembled WGS sequence"/>
</dbReference>
<protein>
    <submittedName>
        <fullName evidence="3">Uncharacterized protein</fullName>
    </submittedName>
</protein>